<dbReference type="Gene3D" id="3.10.450.530">
    <property type="entry name" value="Ribonuclease toxin, BrnT, of type II toxin-antitoxin system"/>
    <property type="match status" value="1"/>
</dbReference>
<dbReference type="eggNOG" id="COG2929">
    <property type="taxonomic scope" value="Bacteria"/>
</dbReference>
<keyword evidence="2" id="KW-1185">Reference proteome</keyword>
<reference evidence="1 2" key="1">
    <citation type="submission" date="2010-03" db="EMBL/GenBank/DDBJ databases">
        <title>Complete sequence of Sideroxydans lithotrophicus ES-1.</title>
        <authorList>
            <consortium name="US DOE Joint Genome Institute"/>
            <person name="Lucas S."/>
            <person name="Copeland A."/>
            <person name="Lapidus A."/>
            <person name="Cheng J.-F."/>
            <person name="Bruce D."/>
            <person name="Goodwin L."/>
            <person name="Pitluck S."/>
            <person name="Munk A.C."/>
            <person name="Detter J.C."/>
            <person name="Han C."/>
            <person name="Tapia R."/>
            <person name="Larimer F."/>
            <person name="Land M."/>
            <person name="Hauser L."/>
            <person name="Kyrpides N."/>
            <person name="Ivanova N."/>
            <person name="Emerson D."/>
            <person name="Woyke T."/>
        </authorList>
    </citation>
    <scope>NUCLEOTIDE SEQUENCE [LARGE SCALE GENOMIC DNA]</scope>
    <source>
        <strain evidence="1 2">ES-1</strain>
    </source>
</reference>
<dbReference type="OrthoDB" id="9798158at2"/>
<sequence length="91" mass="9902">MNIEFDPKKAAGNLKKHGVPFDEAASCLLDPLALARDDPDAGGEVRLVLLGMSHAGRLLTVCYTLRDAETVRLISARKATKKEESYYAQGI</sequence>
<evidence type="ECO:0000313" key="2">
    <source>
        <dbReference type="Proteomes" id="UP000001625"/>
    </source>
</evidence>
<evidence type="ECO:0000313" key="1">
    <source>
        <dbReference type="EMBL" id="ADE11836.1"/>
    </source>
</evidence>
<organism evidence="1 2">
    <name type="scientific">Sideroxydans lithotrophicus (strain ES-1)</name>
    <dbReference type="NCBI Taxonomy" id="580332"/>
    <lineage>
        <taxon>Bacteria</taxon>
        <taxon>Pseudomonadati</taxon>
        <taxon>Pseudomonadota</taxon>
        <taxon>Betaproteobacteria</taxon>
        <taxon>Nitrosomonadales</taxon>
        <taxon>Gallionellaceae</taxon>
        <taxon>Sideroxydans</taxon>
    </lineage>
</organism>
<dbReference type="RefSeq" id="WP_013029734.1">
    <property type="nucleotide sequence ID" value="NC_013959.1"/>
</dbReference>
<proteinExistence type="predicted"/>
<dbReference type="Proteomes" id="UP000001625">
    <property type="component" value="Chromosome"/>
</dbReference>
<dbReference type="InterPro" id="IPR038573">
    <property type="entry name" value="BrnT_sf"/>
</dbReference>
<dbReference type="InterPro" id="IPR007460">
    <property type="entry name" value="BrnT_toxin"/>
</dbReference>
<evidence type="ECO:0008006" key="3">
    <source>
        <dbReference type="Google" id="ProtNLM"/>
    </source>
</evidence>
<dbReference type="AlphaFoldDB" id="D5CSA0"/>
<dbReference type="EMBL" id="CP001965">
    <property type="protein sequence ID" value="ADE11836.1"/>
    <property type="molecule type" value="Genomic_DNA"/>
</dbReference>
<dbReference type="KEGG" id="slt:Slit_1603"/>
<dbReference type="STRING" id="580332.Slit_1603"/>
<gene>
    <name evidence="1" type="ordered locus">Slit_1603</name>
</gene>
<dbReference type="Pfam" id="PF04365">
    <property type="entry name" value="BrnT_toxin"/>
    <property type="match status" value="1"/>
</dbReference>
<dbReference type="HOGENOM" id="CLU_149290_1_2_4"/>
<accession>D5CSA0</accession>
<name>D5CSA0_SIDLE</name>
<protein>
    <recommendedName>
        <fullName evidence="3">BrnT family toxin</fullName>
    </recommendedName>
</protein>